<evidence type="ECO:0000256" key="1">
    <source>
        <dbReference type="SAM" id="MobiDB-lite"/>
    </source>
</evidence>
<accession>A0ABU9R0N0</accession>
<keyword evidence="3" id="KW-1185">Reference proteome</keyword>
<sequence length="101" mass="11022">MGAQHAQGQLHSFTFERSLYGAGAYDIRLVHGCPLLQYDPSEPAADQPARYRYGLLDNQVRRASLAKVRELLRVATNVNTSDQEVESQLGPPSSAGTAAHQ</sequence>
<comment type="caution">
    <text evidence="2">The sequence shown here is derived from an EMBL/GenBank/DDBJ whole genome shotgun (WGS) entry which is preliminary data.</text>
</comment>
<protein>
    <submittedName>
        <fullName evidence="2">Uncharacterized protein</fullName>
    </submittedName>
</protein>
<feature type="compositionally biased region" description="Polar residues" evidence="1">
    <location>
        <begin position="90"/>
        <end position="101"/>
    </location>
</feature>
<evidence type="ECO:0000313" key="2">
    <source>
        <dbReference type="EMBL" id="MEM5340544.1"/>
    </source>
</evidence>
<dbReference type="EMBL" id="JAZHGA010000007">
    <property type="protein sequence ID" value="MEM5340544.1"/>
    <property type="molecule type" value="Genomic_DNA"/>
</dbReference>
<name>A0ABU9R0N0_9BURK</name>
<dbReference type="RefSeq" id="WP_240057435.1">
    <property type="nucleotide sequence ID" value="NZ_VOQS01000005.1"/>
</dbReference>
<dbReference type="Proteomes" id="UP001481677">
    <property type="component" value="Unassembled WGS sequence"/>
</dbReference>
<proteinExistence type="predicted"/>
<feature type="region of interest" description="Disordered" evidence="1">
    <location>
        <begin position="77"/>
        <end position="101"/>
    </location>
</feature>
<organism evidence="2 3">
    <name type="scientific">Paraburkholderia azotifigens</name>
    <dbReference type="NCBI Taxonomy" id="2057004"/>
    <lineage>
        <taxon>Bacteria</taxon>
        <taxon>Pseudomonadati</taxon>
        <taxon>Pseudomonadota</taxon>
        <taxon>Betaproteobacteria</taxon>
        <taxon>Burkholderiales</taxon>
        <taxon>Burkholderiaceae</taxon>
        <taxon>Paraburkholderia</taxon>
    </lineage>
</organism>
<evidence type="ECO:0000313" key="3">
    <source>
        <dbReference type="Proteomes" id="UP001481677"/>
    </source>
</evidence>
<gene>
    <name evidence="2" type="ORF">V4C56_13035</name>
</gene>
<reference evidence="2 3" key="1">
    <citation type="submission" date="2024-01" db="EMBL/GenBank/DDBJ databases">
        <title>The diversity of rhizobia nodulating Mimosa spp. in eleven states of Brazil covering several biomes is determined by host plant, location, and edaphic factors.</title>
        <authorList>
            <person name="Rouws L."/>
            <person name="Barauna A."/>
            <person name="Beukes C."/>
            <person name="De Faria S.M."/>
            <person name="Gross E."/>
            <person name="Dos Reis Junior F.B."/>
            <person name="Simon M."/>
            <person name="Maluk M."/>
            <person name="Odee D.W."/>
            <person name="Kenicer G."/>
            <person name="Young J.P.W."/>
            <person name="Reis V.M."/>
            <person name="Zilli J."/>
            <person name="James E.K."/>
        </authorList>
    </citation>
    <scope>NUCLEOTIDE SEQUENCE [LARGE SCALE GENOMIC DNA]</scope>
    <source>
        <strain evidence="2 3">JPY530</strain>
    </source>
</reference>